<dbReference type="RefSeq" id="WP_020815151.1">
    <property type="nucleotide sequence ID" value="NZ_ATAY01000026.1"/>
</dbReference>
<dbReference type="InterPro" id="IPR056111">
    <property type="entry name" value="DUF7694"/>
</dbReference>
<sequence>MVKGWIGQPSPKSKRMGTGWFGEVDRVYVDEKRNYCVLIRRIIVQGWGEVEHAAIRNTASTDIPWAEKQRIKNEIFGEDRVAFEVFPKMDDLIDEANMYHMWVLPKGISLPVNLKET</sequence>
<evidence type="ECO:0000259" key="1">
    <source>
        <dbReference type="Pfam" id="PF24746"/>
    </source>
</evidence>
<dbReference type="PATRIC" id="fig|1330534.3.peg.1596"/>
<evidence type="ECO:0000313" key="3">
    <source>
        <dbReference type="Proteomes" id="UP000016860"/>
    </source>
</evidence>
<comment type="caution">
    <text evidence="2">The sequence shown here is derived from an EMBL/GenBank/DDBJ whole genome shotgun (WGS) entry which is preliminary data.</text>
</comment>
<organism evidence="2 3">
    <name type="scientific">Ruminiclostridium papyrosolvens C7</name>
    <dbReference type="NCBI Taxonomy" id="1330534"/>
    <lineage>
        <taxon>Bacteria</taxon>
        <taxon>Bacillati</taxon>
        <taxon>Bacillota</taxon>
        <taxon>Clostridia</taxon>
        <taxon>Eubacteriales</taxon>
        <taxon>Oscillospiraceae</taxon>
        <taxon>Ruminiclostridium</taxon>
    </lineage>
</organism>
<accession>U4R2S1</accession>
<reference evidence="2 3" key="1">
    <citation type="journal article" date="2013" name="Genome Announc.">
        <title>Draft Genome Sequence of the Cellulolytic Bacterium Clostridium papyrosolvens C7 (ATCC 700395).</title>
        <authorList>
            <person name="Zepeda V."/>
            <person name="Dassa B."/>
            <person name="Borovok I."/>
            <person name="Lamed R."/>
            <person name="Bayer E.A."/>
            <person name="Cate J.H."/>
        </authorList>
    </citation>
    <scope>NUCLEOTIDE SEQUENCE [LARGE SCALE GENOMIC DNA]</scope>
    <source>
        <strain evidence="2 3">C7</strain>
    </source>
</reference>
<name>U4R2S1_9FIRM</name>
<evidence type="ECO:0000313" key="2">
    <source>
        <dbReference type="EMBL" id="EPR12486.1"/>
    </source>
</evidence>
<dbReference type="OrthoDB" id="2087742at2"/>
<dbReference type="STRING" id="1330534.L323_07990"/>
<dbReference type="AlphaFoldDB" id="U4R2S1"/>
<feature type="domain" description="DUF7694" evidence="1">
    <location>
        <begin position="46"/>
        <end position="105"/>
    </location>
</feature>
<dbReference type="Proteomes" id="UP000016860">
    <property type="component" value="Unassembled WGS sequence"/>
</dbReference>
<dbReference type="Pfam" id="PF24746">
    <property type="entry name" value="DUF7694"/>
    <property type="match status" value="1"/>
</dbReference>
<protein>
    <recommendedName>
        <fullName evidence="1">DUF7694 domain-containing protein</fullName>
    </recommendedName>
</protein>
<dbReference type="EMBL" id="ATAY01000026">
    <property type="protein sequence ID" value="EPR12486.1"/>
    <property type="molecule type" value="Genomic_DNA"/>
</dbReference>
<proteinExistence type="predicted"/>
<gene>
    <name evidence="2" type="ORF">L323_07990</name>
</gene>